<keyword evidence="2" id="KW-1185">Reference proteome</keyword>
<reference evidence="1 2" key="1">
    <citation type="journal article" date="2019" name="Emerg. Microbes Infect.">
        <title>Comprehensive subspecies identification of 175 nontuberculous mycobacteria species based on 7547 genomic profiles.</title>
        <authorList>
            <person name="Matsumoto Y."/>
            <person name="Kinjo T."/>
            <person name="Motooka D."/>
            <person name="Nabeya D."/>
            <person name="Jung N."/>
            <person name="Uechi K."/>
            <person name="Horii T."/>
            <person name="Iida T."/>
            <person name="Fujita J."/>
            <person name="Nakamura S."/>
        </authorList>
    </citation>
    <scope>NUCLEOTIDE SEQUENCE [LARGE SCALE GENOMIC DNA]</scope>
    <source>
        <strain evidence="1 2">JCM 14738</strain>
    </source>
</reference>
<evidence type="ECO:0000313" key="2">
    <source>
        <dbReference type="Proteomes" id="UP000467385"/>
    </source>
</evidence>
<evidence type="ECO:0000313" key="1">
    <source>
        <dbReference type="EMBL" id="BBZ38190.1"/>
    </source>
</evidence>
<proteinExistence type="predicted"/>
<dbReference type="EMBL" id="AP022613">
    <property type="protein sequence ID" value="BBZ38190.1"/>
    <property type="molecule type" value="Genomic_DNA"/>
</dbReference>
<organism evidence="1 2">
    <name type="scientific">Mycobacterium conspicuum</name>
    <dbReference type="NCBI Taxonomy" id="44010"/>
    <lineage>
        <taxon>Bacteria</taxon>
        <taxon>Bacillati</taxon>
        <taxon>Actinomycetota</taxon>
        <taxon>Actinomycetes</taxon>
        <taxon>Mycobacteriales</taxon>
        <taxon>Mycobacteriaceae</taxon>
        <taxon>Mycobacterium</taxon>
    </lineage>
</organism>
<name>A0A1X1TH34_9MYCO</name>
<dbReference type="Proteomes" id="UP000467385">
    <property type="component" value="Chromosome"/>
</dbReference>
<dbReference type="AlphaFoldDB" id="A0A1X1TH34"/>
<sequence length="63" mass="6822">MVRGSQANAFAVWRSALGAYGYGRFWFYPGGVRIMMQPNRYALAAAADGAPLEQSVIALHGCK</sequence>
<gene>
    <name evidence="1" type="ORF">MCNS_12530</name>
</gene>
<protein>
    <submittedName>
        <fullName evidence="1">Uncharacterized protein</fullName>
    </submittedName>
</protein>
<accession>A0A1X1TH34</accession>